<accession>A0A3M7R904</accession>
<dbReference type="Proteomes" id="UP000276133">
    <property type="component" value="Unassembled WGS sequence"/>
</dbReference>
<proteinExistence type="predicted"/>
<reference evidence="1 2" key="1">
    <citation type="journal article" date="2018" name="Sci. Rep.">
        <title>Genomic signatures of local adaptation to the degree of environmental predictability in rotifers.</title>
        <authorList>
            <person name="Franch-Gras L."/>
            <person name="Hahn C."/>
            <person name="Garcia-Roger E.M."/>
            <person name="Carmona M.J."/>
            <person name="Serra M."/>
            <person name="Gomez A."/>
        </authorList>
    </citation>
    <scope>NUCLEOTIDE SEQUENCE [LARGE SCALE GENOMIC DNA]</scope>
    <source>
        <strain evidence="1">HYR1</strain>
    </source>
</reference>
<protein>
    <submittedName>
        <fullName evidence="1">Uncharacterized protein</fullName>
    </submittedName>
</protein>
<dbReference type="EMBL" id="REGN01003987">
    <property type="protein sequence ID" value="RNA19718.1"/>
    <property type="molecule type" value="Genomic_DNA"/>
</dbReference>
<keyword evidence="2" id="KW-1185">Reference proteome</keyword>
<evidence type="ECO:0000313" key="1">
    <source>
        <dbReference type="EMBL" id="RNA19718.1"/>
    </source>
</evidence>
<gene>
    <name evidence="1" type="ORF">BpHYR1_040274</name>
</gene>
<comment type="caution">
    <text evidence="1">The sequence shown here is derived from an EMBL/GenBank/DDBJ whole genome shotgun (WGS) entry which is preliminary data.</text>
</comment>
<evidence type="ECO:0000313" key="2">
    <source>
        <dbReference type="Proteomes" id="UP000276133"/>
    </source>
</evidence>
<sequence>MYLLETWLLKIEKNLLQPKLQFKQISKPPKGIVPLGSSERRRAFFSASLLIGNLKLNKKKIKNNLSLTLRGDPKARQNGSRPSLEPALKMKNWYKFR</sequence>
<dbReference type="AlphaFoldDB" id="A0A3M7R904"/>
<organism evidence="1 2">
    <name type="scientific">Brachionus plicatilis</name>
    <name type="common">Marine rotifer</name>
    <name type="synonym">Brachionus muelleri</name>
    <dbReference type="NCBI Taxonomy" id="10195"/>
    <lineage>
        <taxon>Eukaryota</taxon>
        <taxon>Metazoa</taxon>
        <taxon>Spiralia</taxon>
        <taxon>Gnathifera</taxon>
        <taxon>Rotifera</taxon>
        <taxon>Eurotatoria</taxon>
        <taxon>Monogononta</taxon>
        <taxon>Pseudotrocha</taxon>
        <taxon>Ploima</taxon>
        <taxon>Brachionidae</taxon>
        <taxon>Brachionus</taxon>
    </lineage>
</organism>
<name>A0A3M7R904_BRAPC</name>